<evidence type="ECO:0000256" key="1">
    <source>
        <dbReference type="SAM" id="SignalP"/>
    </source>
</evidence>
<organism evidence="2 3">
    <name type="scientific">Nitrospirillum amazonense</name>
    <dbReference type="NCBI Taxonomy" id="28077"/>
    <lineage>
        <taxon>Bacteria</taxon>
        <taxon>Pseudomonadati</taxon>
        <taxon>Pseudomonadota</taxon>
        <taxon>Alphaproteobacteria</taxon>
        <taxon>Rhodospirillales</taxon>
        <taxon>Azospirillaceae</taxon>
        <taxon>Nitrospirillum</taxon>
    </lineage>
</organism>
<proteinExistence type="predicted"/>
<comment type="caution">
    <text evidence="2">The sequence shown here is derived from an EMBL/GenBank/DDBJ whole genome shotgun (WGS) entry which is preliminary data.</text>
</comment>
<sequence length="171" mass="18328">MATDGARGALVGMIMAWVASLATGGAAAADGYDSYTNSRFDYTICYPRAFTPQREADNGDGRAFKAAGGAELLAFGAYNVRSVTARQGLDEAVADLKKDGFDVRYTALKQTWFVVSGAGTVGKDADRIVYQRTLFKGDTVVTARLTYPAPQAAAYAPFIKELGRCLRWWGG</sequence>
<dbReference type="OrthoDB" id="996425at2"/>
<gene>
    <name evidence="2" type="ORF">FBZ90_107324</name>
</gene>
<dbReference type="RefSeq" id="WP_145733116.1">
    <property type="nucleotide sequence ID" value="NZ_VITR01000007.1"/>
</dbReference>
<dbReference type="EMBL" id="VITR01000007">
    <property type="protein sequence ID" value="TWB41945.1"/>
    <property type="molecule type" value="Genomic_DNA"/>
</dbReference>
<evidence type="ECO:0000313" key="3">
    <source>
        <dbReference type="Proteomes" id="UP000315751"/>
    </source>
</evidence>
<dbReference type="Proteomes" id="UP000315751">
    <property type="component" value="Unassembled WGS sequence"/>
</dbReference>
<feature type="chain" id="PRO_5022237836" evidence="1">
    <location>
        <begin position="29"/>
        <end position="171"/>
    </location>
</feature>
<dbReference type="AlphaFoldDB" id="A0A560H6M3"/>
<evidence type="ECO:0000313" key="2">
    <source>
        <dbReference type="EMBL" id="TWB41945.1"/>
    </source>
</evidence>
<keyword evidence="3" id="KW-1185">Reference proteome</keyword>
<reference evidence="2 3" key="1">
    <citation type="submission" date="2019-06" db="EMBL/GenBank/DDBJ databases">
        <title>Genomic Encyclopedia of Type Strains, Phase IV (KMG-V): Genome sequencing to study the core and pangenomes of soil and plant-associated prokaryotes.</title>
        <authorList>
            <person name="Whitman W."/>
        </authorList>
    </citation>
    <scope>NUCLEOTIDE SEQUENCE [LARGE SCALE GENOMIC DNA]</scope>
    <source>
        <strain evidence="2 3">BR 11622</strain>
    </source>
</reference>
<feature type="signal peptide" evidence="1">
    <location>
        <begin position="1"/>
        <end position="28"/>
    </location>
</feature>
<accession>A0A560H6M3</accession>
<name>A0A560H6M3_9PROT</name>
<keyword evidence="1" id="KW-0732">Signal</keyword>
<protein>
    <submittedName>
        <fullName evidence="2">Uncharacterized protein</fullName>
    </submittedName>
</protein>